<evidence type="ECO:0008006" key="4">
    <source>
        <dbReference type="Google" id="ProtNLM"/>
    </source>
</evidence>
<feature type="transmembrane region" description="Helical" evidence="1">
    <location>
        <begin position="6"/>
        <end position="27"/>
    </location>
</feature>
<dbReference type="RefSeq" id="WP_218317056.1">
    <property type="nucleotide sequence ID" value="NZ_JAGSPB010000002.1"/>
</dbReference>
<evidence type="ECO:0000256" key="1">
    <source>
        <dbReference type="SAM" id="Phobius"/>
    </source>
</evidence>
<dbReference type="Proteomes" id="UP000699975">
    <property type="component" value="Unassembled WGS sequence"/>
</dbReference>
<keyword evidence="1" id="KW-1133">Transmembrane helix</keyword>
<evidence type="ECO:0000313" key="3">
    <source>
        <dbReference type="Proteomes" id="UP000699975"/>
    </source>
</evidence>
<keyword evidence="1" id="KW-0472">Membrane</keyword>
<reference evidence="2 3" key="1">
    <citation type="submission" date="2021-04" db="EMBL/GenBank/DDBJ databases">
        <authorList>
            <person name="Pira H."/>
            <person name="Risdian C."/>
            <person name="Wink J."/>
        </authorList>
    </citation>
    <scope>NUCLEOTIDE SEQUENCE [LARGE SCALE GENOMIC DNA]</scope>
    <source>
        <strain evidence="2 3">WH131</strain>
    </source>
</reference>
<gene>
    <name evidence="2" type="ORF">KCG45_09760</name>
</gene>
<keyword evidence="1" id="KW-0812">Transmembrane</keyword>
<name>A0ABS6SN60_9SPHN</name>
<sequence length="101" mass="11140">MDSDLVIIFSSIIIMVLIIGASINGIVSKVLDYKRSQAGMSAADRSDSPKVSEIADRTDMIEDRLRVLERIATDRGQMLSDEIDMLRVQAAEPGKLETSQQ</sequence>
<evidence type="ECO:0000313" key="2">
    <source>
        <dbReference type="EMBL" id="MBV7266463.1"/>
    </source>
</evidence>
<dbReference type="EMBL" id="JAGSPB010000002">
    <property type="protein sequence ID" value="MBV7266463.1"/>
    <property type="molecule type" value="Genomic_DNA"/>
</dbReference>
<accession>A0ABS6SN60</accession>
<keyword evidence="3" id="KW-1185">Reference proteome</keyword>
<comment type="caution">
    <text evidence="2">The sequence shown here is derived from an EMBL/GenBank/DDBJ whole genome shotgun (WGS) entry which is preliminary data.</text>
</comment>
<organism evidence="2 3">
    <name type="scientific">Erythrobacter ani</name>
    <dbReference type="NCBI Taxonomy" id="2827235"/>
    <lineage>
        <taxon>Bacteria</taxon>
        <taxon>Pseudomonadati</taxon>
        <taxon>Pseudomonadota</taxon>
        <taxon>Alphaproteobacteria</taxon>
        <taxon>Sphingomonadales</taxon>
        <taxon>Erythrobacteraceae</taxon>
        <taxon>Erythrobacter/Porphyrobacter group</taxon>
        <taxon>Erythrobacter</taxon>
    </lineage>
</organism>
<protein>
    <recommendedName>
        <fullName evidence="4">Phage shock protein B</fullName>
    </recommendedName>
</protein>
<proteinExistence type="predicted"/>